<dbReference type="Gene3D" id="3.30.70.1350">
    <property type="entry name" value="Cation efflux protein, cytoplasmic domain"/>
    <property type="match status" value="1"/>
</dbReference>
<feature type="domain" description="Cation efflux protein transmembrane" evidence="8">
    <location>
        <begin position="17"/>
        <end position="209"/>
    </location>
</feature>
<keyword evidence="11" id="KW-1185">Reference proteome</keyword>
<evidence type="ECO:0000256" key="6">
    <source>
        <dbReference type="ARBA" id="ARBA00023136"/>
    </source>
</evidence>
<dbReference type="SUPFAM" id="SSF160240">
    <property type="entry name" value="Cation efflux protein cytoplasmic domain-like"/>
    <property type="match status" value="1"/>
</dbReference>
<dbReference type="NCBIfam" id="TIGR01297">
    <property type="entry name" value="CDF"/>
    <property type="match status" value="1"/>
</dbReference>
<dbReference type="InterPro" id="IPR050291">
    <property type="entry name" value="CDF_Transporter"/>
</dbReference>
<dbReference type="Proteomes" id="UP000825933">
    <property type="component" value="Unassembled WGS sequence"/>
</dbReference>
<reference evidence="11" key="1">
    <citation type="journal article" date="2022" name="Microbiol. Resour. Announc.">
        <title>Draft Genome Sequence of a Methanogenic Archaeon from West Spitsbergen Permafrost.</title>
        <authorList>
            <person name="Trubitsyn V."/>
            <person name="Rivkina E."/>
            <person name="Shcherbakova V."/>
        </authorList>
    </citation>
    <scope>NUCLEOTIDE SEQUENCE [LARGE SCALE GENOMIC DNA]</scope>
    <source>
        <strain evidence="11">VT</strain>
    </source>
</reference>
<dbReference type="PANTHER" id="PTHR43840">
    <property type="entry name" value="MITOCHONDRIAL METAL TRANSPORTER 1-RELATED"/>
    <property type="match status" value="1"/>
</dbReference>
<feature type="transmembrane region" description="Helical" evidence="7">
    <location>
        <begin position="12"/>
        <end position="35"/>
    </location>
</feature>
<feature type="transmembrane region" description="Helical" evidence="7">
    <location>
        <begin position="184"/>
        <end position="201"/>
    </location>
</feature>
<evidence type="ECO:0000259" key="8">
    <source>
        <dbReference type="Pfam" id="PF01545"/>
    </source>
</evidence>
<dbReference type="InterPro" id="IPR027469">
    <property type="entry name" value="Cation_efflux_TMD_sf"/>
</dbReference>
<dbReference type="InterPro" id="IPR002524">
    <property type="entry name" value="Cation_efflux"/>
</dbReference>
<gene>
    <name evidence="10" type="ORF">K8N75_12610</name>
</gene>
<dbReference type="GO" id="GO:0008324">
    <property type="term" value="F:monoatomic cation transmembrane transporter activity"/>
    <property type="evidence" value="ECO:0007669"/>
    <property type="project" value="InterPro"/>
</dbReference>
<feature type="transmembrane region" description="Helical" evidence="7">
    <location>
        <begin position="118"/>
        <end position="138"/>
    </location>
</feature>
<evidence type="ECO:0000256" key="2">
    <source>
        <dbReference type="ARBA" id="ARBA00008114"/>
    </source>
</evidence>
<dbReference type="FunFam" id="1.20.1510.10:FF:000006">
    <property type="entry name" value="Divalent cation efflux transporter"/>
    <property type="match status" value="1"/>
</dbReference>
<protein>
    <submittedName>
        <fullName evidence="10">Cation diffusion facilitator family transporter</fullName>
    </submittedName>
</protein>
<keyword evidence="4 7" id="KW-0812">Transmembrane</keyword>
<evidence type="ECO:0000259" key="9">
    <source>
        <dbReference type="Pfam" id="PF16916"/>
    </source>
</evidence>
<name>A0A8T5USY9_9EURY</name>
<dbReference type="PANTHER" id="PTHR43840:SF15">
    <property type="entry name" value="MITOCHONDRIAL METAL TRANSPORTER 1-RELATED"/>
    <property type="match status" value="1"/>
</dbReference>
<dbReference type="Gene3D" id="1.20.1510.10">
    <property type="entry name" value="Cation efflux protein transmembrane domain"/>
    <property type="match status" value="1"/>
</dbReference>
<evidence type="ECO:0000256" key="3">
    <source>
        <dbReference type="ARBA" id="ARBA00022448"/>
    </source>
</evidence>
<accession>A0A8T5USY9</accession>
<dbReference type="InterPro" id="IPR058533">
    <property type="entry name" value="Cation_efflux_TM"/>
</dbReference>
<dbReference type="InterPro" id="IPR036837">
    <property type="entry name" value="Cation_efflux_CTD_sf"/>
</dbReference>
<comment type="similarity">
    <text evidence="2">Belongs to the cation diffusion facilitator (CDF) transporter (TC 2.A.4) family.</text>
</comment>
<sequence length="304" mass="32685">MDKTDERQKIGRNASAVAISGNTFLTIFNFIIGLISGSSALVAESAHTLSDVLTSIIAFIGFKIGMKPADDDHQYGHGRAEPLVGLVIVVFLVVVAYEILSGVYIKLTSTTPLAPPELIAALMAFIGIFINLAMTTYLMRAGKKINSPAIIADGQHQKVDIFSCIAILVGVIGAQLGFPILDPLVAIFISIIVIKTAFELARDNVNVIMGKVPSDTILDEVRSAAKKVDNVKGVHSIKINPMGPYSSAELHIEVDGDIKLKDAHEIAHNVEKRIINDVSAIKMAIIHVCPFEEECATFENGNVL</sequence>
<evidence type="ECO:0000256" key="4">
    <source>
        <dbReference type="ARBA" id="ARBA00022692"/>
    </source>
</evidence>
<dbReference type="RefSeq" id="WP_223792421.1">
    <property type="nucleotide sequence ID" value="NZ_JAIOUQ010000016.1"/>
</dbReference>
<organism evidence="10 11">
    <name type="scientific">Methanobacterium spitsbergense</name>
    <dbReference type="NCBI Taxonomy" id="2874285"/>
    <lineage>
        <taxon>Archaea</taxon>
        <taxon>Methanobacteriati</taxon>
        <taxon>Methanobacteriota</taxon>
        <taxon>Methanomada group</taxon>
        <taxon>Methanobacteria</taxon>
        <taxon>Methanobacteriales</taxon>
        <taxon>Methanobacteriaceae</taxon>
        <taxon>Methanobacterium</taxon>
    </lineage>
</organism>
<evidence type="ECO:0000256" key="7">
    <source>
        <dbReference type="SAM" id="Phobius"/>
    </source>
</evidence>
<dbReference type="GO" id="GO:0016020">
    <property type="term" value="C:membrane"/>
    <property type="evidence" value="ECO:0007669"/>
    <property type="project" value="UniProtKB-SubCell"/>
</dbReference>
<dbReference type="EMBL" id="JAIOUQ010000016">
    <property type="protein sequence ID" value="MBZ2166878.1"/>
    <property type="molecule type" value="Genomic_DNA"/>
</dbReference>
<feature type="domain" description="Cation efflux protein cytoplasmic" evidence="9">
    <location>
        <begin position="213"/>
        <end position="290"/>
    </location>
</feature>
<dbReference type="Pfam" id="PF01545">
    <property type="entry name" value="Cation_efflux"/>
    <property type="match status" value="1"/>
</dbReference>
<evidence type="ECO:0000256" key="5">
    <source>
        <dbReference type="ARBA" id="ARBA00022989"/>
    </source>
</evidence>
<comment type="caution">
    <text evidence="10">The sequence shown here is derived from an EMBL/GenBank/DDBJ whole genome shotgun (WGS) entry which is preliminary data.</text>
</comment>
<evidence type="ECO:0000313" key="11">
    <source>
        <dbReference type="Proteomes" id="UP000825933"/>
    </source>
</evidence>
<dbReference type="AlphaFoldDB" id="A0A8T5USY9"/>
<keyword evidence="5 7" id="KW-1133">Transmembrane helix</keyword>
<proteinExistence type="inferred from homology"/>
<feature type="transmembrane region" description="Helical" evidence="7">
    <location>
        <begin position="41"/>
        <end position="62"/>
    </location>
</feature>
<keyword evidence="3" id="KW-0813">Transport</keyword>
<dbReference type="InterPro" id="IPR027470">
    <property type="entry name" value="Cation_efflux_CTD"/>
</dbReference>
<evidence type="ECO:0000256" key="1">
    <source>
        <dbReference type="ARBA" id="ARBA00004141"/>
    </source>
</evidence>
<dbReference type="Pfam" id="PF16916">
    <property type="entry name" value="ZT_dimer"/>
    <property type="match status" value="1"/>
</dbReference>
<dbReference type="SUPFAM" id="SSF161111">
    <property type="entry name" value="Cation efflux protein transmembrane domain-like"/>
    <property type="match status" value="1"/>
</dbReference>
<comment type="subcellular location">
    <subcellularLocation>
        <location evidence="1">Membrane</location>
        <topology evidence="1">Multi-pass membrane protein</topology>
    </subcellularLocation>
</comment>
<keyword evidence="6 7" id="KW-0472">Membrane</keyword>
<evidence type="ECO:0000313" key="10">
    <source>
        <dbReference type="EMBL" id="MBZ2166878.1"/>
    </source>
</evidence>
<feature type="transmembrane region" description="Helical" evidence="7">
    <location>
        <begin position="159"/>
        <end position="178"/>
    </location>
</feature>
<feature type="transmembrane region" description="Helical" evidence="7">
    <location>
        <begin position="83"/>
        <end position="106"/>
    </location>
</feature>